<dbReference type="GO" id="GO:0005669">
    <property type="term" value="C:transcription factor TFIID complex"/>
    <property type="evidence" value="ECO:0007669"/>
    <property type="project" value="TreeGrafter"/>
</dbReference>
<dbReference type="PANTHER" id="PTHR48068">
    <property type="entry name" value="TAF9 RNA POLYMERASE II, TATA BOX-BINDING PROTEIN (TBP)-ASSOCIATED FACTOR"/>
    <property type="match status" value="1"/>
</dbReference>
<dbReference type="AlphaFoldDB" id="A0A7S4A920"/>
<evidence type="ECO:0000256" key="4">
    <source>
        <dbReference type="ARBA" id="ARBA00023163"/>
    </source>
</evidence>
<keyword evidence="3" id="KW-0805">Transcription regulation</keyword>
<keyword evidence="8" id="KW-1185">Reference proteome</keyword>
<dbReference type="PANTHER" id="PTHR48068:SF4">
    <property type="entry name" value="TATA-BOX BINDING PROTEIN ASSOCIATED FACTOR 9"/>
    <property type="match status" value="1"/>
</dbReference>
<evidence type="ECO:0008006" key="9">
    <source>
        <dbReference type="Google" id="ProtNLM"/>
    </source>
</evidence>
<evidence type="ECO:0000256" key="2">
    <source>
        <dbReference type="ARBA" id="ARBA00007646"/>
    </source>
</evidence>
<dbReference type="GO" id="GO:0000124">
    <property type="term" value="C:SAGA complex"/>
    <property type="evidence" value="ECO:0007669"/>
    <property type="project" value="TreeGrafter"/>
</dbReference>
<dbReference type="Proteomes" id="UP000789595">
    <property type="component" value="Unassembled WGS sequence"/>
</dbReference>
<dbReference type="GO" id="GO:0003713">
    <property type="term" value="F:transcription coactivator activity"/>
    <property type="evidence" value="ECO:0007669"/>
    <property type="project" value="TreeGrafter"/>
</dbReference>
<evidence type="ECO:0000256" key="3">
    <source>
        <dbReference type="ARBA" id="ARBA00023015"/>
    </source>
</evidence>
<keyword evidence="4" id="KW-0804">Transcription</keyword>
<evidence type="ECO:0000313" key="8">
    <source>
        <dbReference type="Proteomes" id="UP000789595"/>
    </source>
</evidence>
<evidence type="ECO:0000313" key="6">
    <source>
        <dbReference type="EMBL" id="CAE0707045.1"/>
    </source>
</evidence>
<dbReference type="EMBL" id="HBIW01026065">
    <property type="protein sequence ID" value="CAE0707045.1"/>
    <property type="molecule type" value="Transcribed_RNA"/>
</dbReference>
<dbReference type="Gene3D" id="1.10.20.10">
    <property type="entry name" value="Histone, subunit A"/>
    <property type="match status" value="1"/>
</dbReference>
<evidence type="ECO:0000256" key="1">
    <source>
        <dbReference type="ARBA" id="ARBA00004123"/>
    </source>
</evidence>
<dbReference type="Pfam" id="PF02291">
    <property type="entry name" value="TFIID-31kDa"/>
    <property type="match status" value="1"/>
</dbReference>
<proteinExistence type="inferred from homology"/>
<sequence>MVESEEAVAEALLKAVGVDDHEPEVVGMVLDAMHRAARDALGDARDLALHRNETKIEAHDVRAGDDLNAAAGYSRRPPPARENAIAAAASVNAAPLNLADGHGVRLPSEGNLTTRGYSLEARNDDLESMASRYKS</sequence>
<dbReference type="InterPro" id="IPR051431">
    <property type="entry name" value="TFIID_subunit_9"/>
</dbReference>
<dbReference type="GO" id="GO:0046982">
    <property type="term" value="F:protein heterodimerization activity"/>
    <property type="evidence" value="ECO:0007669"/>
    <property type="project" value="InterPro"/>
</dbReference>
<comment type="similarity">
    <text evidence="2">Belongs to the TAF9 family.</text>
</comment>
<gene>
    <name evidence="6" type="ORF">PCAL00307_LOCUS22496</name>
    <name evidence="7" type="ORF">PECAL_1P18440</name>
</gene>
<dbReference type="GO" id="GO:0016251">
    <property type="term" value="F:RNA polymerase II general transcription initiation factor activity"/>
    <property type="evidence" value="ECO:0007669"/>
    <property type="project" value="TreeGrafter"/>
</dbReference>
<dbReference type="SUPFAM" id="SSF47113">
    <property type="entry name" value="Histone-fold"/>
    <property type="match status" value="1"/>
</dbReference>
<evidence type="ECO:0000313" key="7">
    <source>
        <dbReference type="EMBL" id="CAH0365404.1"/>
    </source>
</evidence>
<protein>
    <recommendedName>
        <fullName evidence="9">TATA box binding protein associated factor (TAF) histone-like fold domain-containing protein</fullName>
    </recommendedName>
</protein>
<dbReference type="InterPro" id="IPR003162">
    <property type="entry name" value="TFIID-31"/>
</dbReference>
<reference evidence="7" key="2">
    <citation type="submission" date="2021-11" db="EMBL/GenBank/DDBJ databases">
        <authorList>
            <consortium name="Genoscope - CEA"/>
            <person name="William W."/>
        </authorList>
    </citation>
    <scope>NUCLEOTIDE SEQUENCE</scope>
</reference>
<name>A0A7S4A920_9STRA</name>
<reference evidence="6" key="1">
    <citation type="submission" date="2021-01" db="EMBL/GenBank/DDBJ databases">
        <authorList>
            <person name="Corre E."/>
            <person name="Pelletier E."/>
            <person name="Niang G."/>
            <person name="Scheremetjew M."/>
            <person name="Finn R."/>
            <person name="Kale V."/>
            <person name="Holt S."/>
            <person name="Cochrane G."/>
            <person name="Meng A."/>
            <person name="Brown T."/>
            <person name="Cohen L."/>
        </authorList>
    </citation>
    <scope>NUCLEOTIDE SEQUENCE</scope>
    <source>
        <strain evidence="6">CCMP1756</strain>
    </source>
</reference>
<evidence type="ECO:0000256" key="5">
    <source>
        <dbReference type="ARBA" id="ARBA00023242"/>
    </source>
</evidence>
<dbReference type="InterPro" id="IPR009072">
    <property type="entry name" value="Histone-fold"/>
</dbReference>
<organism evidence="6">
    <name type="scientific">Pelagomonas calceolata</name>
    <dbReference type="NCBI Taxonomy" id="35677"/>
    <lineage>
        <taxon>Eukaryota</taxon>
        <taxon>Sar</taxon>
        <taxon>Stramenopiles</taxon>
        <taxon>Ochrophyta</taxon>
        <taxon>Pelagophyceae</taxon>
        <taxon>Pelagomonadales</taxon>
        <taxon>Pelagomonadaceae</taxon>
        <taxon>Pelagomonas</taxon>
    </lineage>
</organism>
<accession>A0A7S4A920</accession>
<comment type="subcellular location">
    <subcellularLocation>
        <location evidence="1">Nucleus</location>
    </subcellularLocation>
</comment>
<keyword evidence="5" id="KW-0539">Nucleus</keyword>
<dbReference type="EMBL" id="CAKKNE010000001">
    <property type="protein sequence ID" value="CAH0365404.1"/>
    <property type="molecule type" value="Genomic_DNA"/>
</dbReference>
<dbReference type="GO" id="GO:0051123">
    <property type="term" value="P:RNA polymerase II preinitiation complex assembly"/>
    <property type="evidence" value="ECO:0007669"/>
    <property type="project" value="TreeGrafter"/>
</dbReference>